<evidence type="ECO:0000256" key="3">
    <source>
        <dbReference type="ARBA" id="ARBA00023015"/>
    </source>
</evidence>
<accession>A0A1B8ARC6</accession>
<dbReference type="Pfam" id="PF00172">
    <property type="entry name" value="Zn_clus"/>
    <property type="match status" value="1"/>
</dbReference>
<evidence type="ECO:0000256" key="6">
    <source>
        <dbReference type="ARBA" id="ARBA00023242"/>
    </source>
</evidence>
<dbReference type="PROSITE" id="PS50048">
    <property type="entry name" value="ZN2_CY6_FUNGAL_2"/>
    <property type="match status" value="1"/>
</dbReference>
<evidence type="ECO:0000256" key="2">
    <source>
        <dbReference type="ARBA" id="ARBA00022833"/>
    </source>
</evidence>
<feature type="region of interest" description="Disordered" evidence="7">
    <location>
        <begin position="47"/>
        <end position="81"/>
    </location>
</feature>
<dbReference type="GO" id="GO:0005634">
    <property type="term" value="C:nucleus"/>
    <property type="evidence" value="ECO:0007669"/>
    <property type="project" value="TreeGrafter"/>
</dbReference>
<protein>
    <recommendedName>
        <fullName evidence="8">Zn(2)-C6 fungal-type domain-containing protein</fullName>
    </recommendedName>
</protein>
<dbReference type="STRING" id="36050.A0A1B8ARC6"/>
<evidence type="ECO:0000313" key="10">
    <source>
        <dbReference type="Proteomes" id="UP000091967"/>
    </source>
</evidence>
<comment type="caution">
    <text evidence="9">The sequence shown here is derived from an EMBL/GenBank/DDBJ whole genome shotgun (WGS) entry which is preliminary data.</text>
</comment>
<organism evidence="9 10">
    <name type="scientific">Fusarium poae</name>
    <dbReference type="NCBI Taxonomy" id="36050"/>
    <lineage>
        <taxon>Eukaryota</taxon>
        <taxon>Fungi</taxon>
        <taxon>Dikarya</taxon>
        <taxon>Ascomycota</taxon>
        <taxon>Pezizomycotina</taxon>
        <taxon>Sordariomycetes</taxon>
        <taxon>Hypocreomycetidae</taxon>
        <taxon>Hypocreales</taxon>
        <taxon>Nectriaceae</taxon>
        <taxon>Fusarium</taxon>
    </lineage>
</organism>
<keyword evidence="3" id="KW-0805">Transcription regulation</keyword>
<evidence type="ECO:0000256" key="1">
    <source>
        <dbReference type="ARBA" id="ARBA00022723"/>
    </source>
</evidence>
<dbReference type="PANTHER" id="PTHR31944:SF131">
    <property type="entry name" value="HEME-RESPONSIVE ZINC FINGER TRANSCRIPTION FACTOR HAP1"/>
    <property type="match status" value="1"/>
</dbReference>
<keyword evidence="4" id="KW-0238">DNA-binding</keyword>
<keyword evidence="5" id="KW-0804">Transcription</keyword>
<dbReference type="AlphaFoldDB" id="A0A1B8ARC6"/>
<dbReference type="SMART" id="SM00066">
    <property type="entry name" value="GAL4"/>
    <property type="match status" value="1"/>
</dbReference>
<dbReference type="InterPro" id="IPR036864">
    <property type="entry name" value="Zn2-C6_fun-type_DNA-bd_sf"/>
</dbReference>
<dbReference type="Proteomes" id="UP000091967">
    <property type="component" value="Unassembled WGS sequence"/>
</dbReference>
<keyword evidence="2" id="KW-0862">Zinc</keyword>
<dbReference type="InterPro" id="IPR051430">
    <property type="entry name" value="Fungal_TF_Env_Response"/>
</dbReference>
<dbReference type="InterPro" id="IPR007219">
    <property type="entry name" value="XnlR_reg_dom"/>
</dbReference>
<dbReference type="PROSITE" id="PS00463">
    <property type="entry name" value="ZN2_CY6_FUNGAL_1"/>
    <property type="match status" value="1"/>
</dbReference>
<evidence type="ECO:0000256" key="7">
    <source>
        <dbReference type="SAM" id="MobiDB-lite"/>
    </source>
</evidence>
<dbReference type="EMBL" id="LYXU01000003">
    <property type="protein sequence ID" value="OBS22904.1"/>
    <property type="molecule type" value="Genomic_DNA"/>
</dbReference>
<dbReference type="Pfam" id="PF04082">
    <property type="entry name" value="Fungal_trans"/>
    <property type="match status" value="1"/>
</dbReference>
<dbReference type="Gene3D" id="4.10.240.10">
    <property type="entry name" value="Zn(2)-C6 fungal-type DNA-binding domain"/>
    <property type="match status" value="1"/>
</dbReference>
<feature type="domain" description="Zn(2)-C6 fungal-type" evidence="8">
    <location>
        <begin position="13"/>
        <end position="43"/>
    </location>
</feature>
<evidence type="ECO:0000256" key="5">
    <source>
        <dbReference type="ARBA" id="ARBA00023163"/>
    </source>
</evidence>
<dbReference type="PANTHER" id="PTHR31944">
    <property type="entry name" value="HEME-RESPONSIVE ZINC FINGER TRANSCRIPTION FACTOR HAP1"/>
    <property type="match status" value="1"/>
</dbReference>
<dbReference type="GO" id="GO:0006351">
    <property type="term" value="P:DNA-templated transcription"/>
    <property type="evidence" value="ECO:0007669"/>
    <property type="project" value="InterPro"/>
</dbReference>
<gene>
    <name evidence="9" type="ORF">FPOA_09227</name>
</gene>
<sequence length="718" mass="81308">MEPIRRRRRPAVACTLCRKRKMRCNRGSPCSNCIRSRRGECVYENLHPAPPQPVQSDRRELAPRNHDDFQDASLPTPDDQSVIFPTFSPTASTTPHSDLPELEALKKKVKVLEDQLSKSATVPCRPQASTPNFETTSTQLGGTFHLHSQDQPGGLHAIPRAISHKTRLFGQSHFVTGLPLLRDILEIIDKGTNEASDLIKEYQRCKSLGKRIKKLRTPEWPTLLTTHLVSRIISDSLVECYLGTMEKLHRILHIPTFRKNYEAIWVSENEPDRDFLVQLRLVHALGATTYDENFSLRSSAIQWIYEAQTWISEPEFKSRLGIEFLQTNILLLLAREIASVGGETLWIACGSLLRTAMSMGLHRDPKHLPQTPTFACEMRRRIWNTILELCLQSSMTSGGPPMISAKDFDTEPPGNFDDEQIMVENPTSRSDNVFTQTSTARAMRKTYPSRLKVAKLLNDLRQGDSYQETLRLDAELKASYKEAIHNLQSSKKKEFSPTQFELSAMEFIMRRFLGALHFPFFGLSLTEPSYAFSRKMAVETAFRAWSIARGAVNNNTEFARFVVCSSGFFRTSTWLASIILLLDLRNQVQEEDTFSSTPIQRDVFNMMQDARPWTLQCIQAGETNIKGHLIASLVLEQIKATMNRASKEELAQNMIRAGEEVAREALSVFETFIAQLEPDGGELKSLNDPAIDFGEDWTLMLTDGFLNGGAADPMTWIF</sequence>
<dbReference type="CDD" id="cd00067">
    <property type="entry name" value="GAL4"/>
    <property type="match status" value="1"/>
</dbReference>
<dbReference type="SUPFAM" id="SSF57701">
    <property type="entry name" value="Zn2/Cys6 DNA-binding domain"/>
    <property type="match status" value="1"/>
</dbReference>
<feature type="compositionally biased region" description="Basic and acidic residues" evidence="7">
    <location>
        <begin position="56"/>
        <end position="69"/>
    </location>
</feature>
<evidence type="ECO:0000313" key="9">
    <source>
        <dbReference type="EMBL" id="OBS22904.1"/>
    </source>
</evidence>
<name>A0A1B8ARC6_FUSPO</name>
<keyword evidence="1" id="KW-0479">Metal-binding</keyword>
<keyword evidence="10" id="KW-1185">Reference proteome</keyword>
<dbReference type="InterPro" id="IPR001138">
    <property type="entry name" value="Zn2Cys6_DnaBD"/>
</dbReference>
<dbReference type="GO" id="GO:0008270">
    <property type="term" value="F:zinc ion binding"/>
    <property type="evidence" value="ECO:0007669"/>
    <property type="project" value="InterPro"/>
</dbReference>
<dbReference type="SMART" id="SM00906">
    <property type="entry name" value="Fungal_trans"/>
    <property type="match status" value="1"/>
</dbReference>
<reference evidence="9 10" key="1">
    <citation type="submission" date="2016-06" db="EMBL/GenBank/DDBJ databases">
        <title>Living apart together: crosstalk between the core and supernumerary genomes in a fungal plant pathogen.</title>
        <authorList>
            <person name="Vanheule A."/>
            <person name="Audenaert K."/>
            <person name="Warris S."/>
            <person name="Van De Geest H."/>
            <person name="Schijlen E."/>
            <person name="Hofte M."/>
            <person name="De Saeger S."/>
            <person name="Haesaert G."/>
            <person name="Waalwijk C."/>
            <person name="Van Der Lee T."/>
        </authorList>
    </citation>
    <scope>NUCLEOTIDE SEQUENCE [LARGE SCALE GENOMIC DNA]</scope>
    <source>
        <strain evidence="9 10">2516</strain>
    </source>
</reference>
<dbReference type="CDD" id="cd12148">
    <property type="entry name" value="fungal_TF_MHR"/>
    <property type="match status" value="1"/>
</dbReference>
<dbReference type="GO" id="GO:0001228">
    <property type="term" value="F:DNA-binding transcription activator activity, RNA polymerase II-specific"/>
    <property type="evidence" value="ECO:0007669"/>
    <property type="project" value="TreeGrafter"/>
</dbReference>
<dbReference type="GO" id="GO:0000978">
    <property type="term" value="F:RNA polymerase II cis-regulatory region sequence-specific DNA binding"/>
    <property type="evidence" value="ECO:0007669"/>
    <property type="project" value="TreeGrafter"/>
</dbReference>
<evidence type="ECO:0000259" key="8">
    <source>
        <dbReference type="PROSITE" id="PS50048"/>
    </source>
</evidence>
<evidence type="ECO:0000256" key="4">
    <source>
        <dbReference type="ARBA" id="ARBA00023125"/>
    </source>
</evidence>
<dbReference type="OMA" id="TWISEPE"/>
<keyword evidence="6" id="KW-0539">Nucleus</keyword>
<proteinExistence type="predicted"/>